<protein>
    <submittedName>
        <fullName evidence="1">Uncharacterized protein</fullName>
    </submittedName>
</protein>
<reference evidence="1 2" key="1">
    <citation type="journal article" date="2011" name="Science">
        <title>The Selaginella genome identifies genetic changes associated with the evolution of vascular plants.</title>
        <authorList>
            <person name="Banks J.A."/>
            <person name="Nishiyama T."/>
            <person name="Hasebe M."/>
            <person name="Bowman J.L."/>
            <person name="Gribskov M."/>
            <person name="dePamphilis C."/>
            <person name="Albert V.A."/>
            <person name="Aono N."/>
            <person name="Aoyama T."/>
            <person name="Ambrose B.A."/>
            <person name="Ashton N.W."/>
            <person name="Axtell M.J."/>
            <person name="Barker E."/>
            <person name="Barker M.S."/>
            <person name="Bennetzen J.L."/>
            <person name="Bonawitz N.D."/>
            <person name="Chapple C."/>
            <person name="Cheng C."/>
            <person name="Correa L.G."/>
            <person name="Dacre M."/>
            <person name="DeBarry J."/>
            <person name="Dreyer I."/>
            <person name="Elias M."/>
            <person name="Engstrom E.M."/>
            <person name="Estelle M."/>
            <person name="Feng L."/>
            <person name="Finet C."/>
            <person name="Floyd S.K."/>
            <person name="Frommer W.B."/>
            <person name="Fujita T."/>
            <person name="Gramzow L."/>
            <person name="Gutensohn M."/>
            <person name="Harholt J."/>
            <person name="Hattori M."/>
            <person name="Heyl A."/>
            <person name="Hirai T."/>
            <person name="Hiwatashi Y."/>
            <person name="Ishikawa M."/>
            <person name="Iwata M."/>
            <person name="Karol K.G."/>
            <person name="Koehler B."/>
            <person name="Kolukisaoglu U."/>
            <person name="Kubo M."/>
            <person name="Kurata T."/>
            <person name="Lalonde S."/>
            <person name="Li K."/>
            <person name="Li Y."/>
            <person name="Litt A."/>
            <person name="Lyons E."/>
            <person name="Manning G."/>
            <person name="Maruyama T."/>
            <person name="Michael T.P."/>
            <person name="Mikami K."/>
            <person name="Miyazaki S."/>
            <person name="Morinaga S."/>
            <person name="Murata T."/>
            <person name="Mueller-Roeber B."/>
            <person name="Nelson D.R."/>
            <person name="Obara M."/>
            <person name="Oguri Y."/>
            <person name="Olmstead R.G."/>
            <person name="Onodera N."/>
            <person name="Petersen B.L."/>
            <person name="Pils B."/>
            <person name="Prigge M."/>
            <person name="Rensing S.A."/>
            <person name="Riano-Pachon D.M."/>
            <person name="Roberts A.W."/>
            <person name="Sato Y."/>
            <person name="Scheller H.V."/>
            <person name="Schulz B."/>
            <person name="Schulz C."/>
            <person name="Shakirov E.V."/>
            <person name="Shibagaki N."/>
            <person name="Shinohara N."/>
            <person name="Shippen D.E."/>
            <person name="Soerensen I."/>
            <person name="Sotooka R."/>
            <person name="Sugimoto N."/>
            <person name="Sugita M."/>
            <person name="Sumikawa N."/>
            <person name="Tanurdzic M."/>
            <person name="Theissen G."/>
            <person name="Ulvskov P."/>
            <person name="Wakazuki S."/>
            <person name="Weng J.K."/>
            <person name="Willats W.W."/>
            <person name="Wipf D."/>
            <person name="Wolf P.G."/>
            <person name="Yang L."/>
            <person name="Zimmer A.D."/>
            <person name="Zhu Q."/>
            <person name="Mitros T."/>
            <person name="Hellsten U."/>
            <person name="Loque D."/>
            <person name="Otillar R."/>
            <person name="Salamov A."/>
            <person name="Schmutz J."/>
            <person name="Shapiro H."/>
            <person name="Lindquist E."/>
            <person name="Lucas S."/>
            <person name="Rokhsar D."/>
            <person name="Grigoriev I.V."/>
        </authorList>
    </citation>
    <scope>NUCLEOTIDE SEQUENCE [LARGE SCALE GENOMIC DNA]</scope>
</reference>
<proteinExistence type="predicted"/>
<evidence type="ECO:0000313" key="1">
    <source>
        <dbReference type="EMBL" id="EFJ31447.1"/>
    </source>
</evidence>
<dbReference type="KEGG" id="smo:SELMODRAFT_439755"/>
<feature type="non-terminal residue" evidence="1">
    <location>
        <position position="1"/>
    </location>
</feature>
<evidence type="ECO:0000313" key="2">
    <source>
        <dbReference type="Proteomes" id="UP000001514"/>
    </source>
</evidence>
<dbReference type="Proteomes" id="UP000001514">
    <property type="component" value="Unassembled WGS sequence"/>
</dbReference>
<dbReference type="AlphaFoldDB" id="D8R722"/>
<dbReference type="HOGENOM" id="CLU_1340594_0_0_1"/>
<organism evidence="2">
    <name type="scientific">Selaginella moellendorffii</name>
    <name type="common">Spikemoss</name>
    <dbReference type="NCBI Taxonomy" id="88036"/>
    <lineage>
        <taxon>Eukaryota</taxon>
        <taxon>Viridiplantae</taxon>
        <taxon>Streptophyta</taxon>
        <taxon>Embryophyta</taxon>
        <taxon>Tracheophyta</taxon>
        <taxon>Lycopodiopsida</taxon>
        <taxon>Selaginellales</taxon>
        <taxon>Selaginellaceae</taxon>
        <taxon>Selaginella</taxon>
    </lineage>
</organism>
<dbReference type="Gramene" id="EFJ31447">
    <property type="protein sequence ID" value="EFJ31447"/>
    <property type="gene ID" value="SELMODRAFT_439755"/>
</dbReference>
<accession>D8R722</accession>
<keyword evidence="2" id="KW-1185">Reference proteome</keyword>
<sequence>ARDVSHDRERGFHRLERDALGVCAERATLRGARALLLAAGEERLVLERDSHGLRFQRALARGHRSLPGDEGGGDAQRDIVCVRDHRREPSGRRGLRLGRFRFDAAGLLREGDQAALLLRGGLAGTSRIREGGRGAVANHAFRAGASRLDVPARVLLHAPRWRARVQSLQPDCRLESEERCRLCLARKHLRVWETVAATILFFIHD</sequence>
<gene>
    <name evidence="1" type="ORF">SELMODRAFT_439755</name>
</gene>
<dbReference type="InParanoid" id="D8R722"/>
<dbReference type="EMBL" id="GL377573">
    <property type="protein sequence ID" value="EFJ31447.1"/>
    <property type="molecule type" value="Genomic_DNA"/>
</dbReference>
<name>D8R722_SELML</name>